<sequence length="54" mass="6050">MIGYASTSESIVVCKGVGSAWCTTTHQLTVFASTINFIDHHFSRYPKVRMRQAD</sequence>
<dbReference type="HOGENOM" id="CLU_3050333_0_0_1"/>
<dbReference type="Proteomes" id="UP000016929">
    <property type="component" value="Unassembled WGS sequence"/>
</dbReference>
<gene>
    <name evidence="1" type="ORF">FOC4_g10009270</name>
</gene>
<name>N1S852_FUSC4</name>
<dbReference type="AlphaFoldDB" id="N1S852"/>
<protein>
    <submittedName>
        <fullName evidence="1">Uncharacterized protein</fullName>
    </submittedName>
</protein>
<reference evidence="2" key="1">
    <citation type="submission" date="2012-09" db="EMBL/GenBank/DDBJ databases">
        <title>Genome sequencing and comparative transcriptomics of race 1 and race 4 of banana pathogen: Fusarium oxysporum f. sp. cubense.</title>
        <authorList>
            <person name="Fang X."/>
            <person name="Huang J."/>
        </authorList>
    </citation>
    <scope>NUCLEOTIDE SEQUENCE [LARGE SCALE GENOMIC DNA]</scope>
    <source>
        <strain evidence="2">race 4</strain>
    </source>
</reference>
<evidence type="ECO:0000313" key="1">
    <source>
        <dbReference type="EMBL" id="EMT70800.1"/>
    </source>
</evidence>
<evidence type="ECO:0000313" key="2">
    <source>
        <dbReference type="Proteomes" id="UP000016929"/>
    </source>
</evidence>
<accession>N1S852</accession>
<keyword evidence="2" id="KW-1185">Reference proteome</keyword>
<organism evidence="1 2">
    <name type="scientific">Fusarium oxysporum f. sp. cubense (strain race 4)</name>
    <name type="common">Panama disease fungus</name>
    <dbReference type="NCBI Taxonomy" id="2502994"/>
    <lineage>
        <taxon>Eukaryota</taxon>
        <taxon>Fungi</taxon>
        <taxon>Dikarya</taxon>
        <taxon>Ascomycota</taxon>
        <taxon>Pezizomycotina</taxon>
        <taxon>Sordariomycetes</taxon>
        <taxon>Hypocreomycetidae</taxon>
        <taxon>Hypocreales</taxon>
        <taxon>Nectriaceae</taxon>
        <taxon>Fusarium</taxon>
        <taxon>Fusarium oxysporum species complex</taxon>
    </lineage>
</organism>
<proteinExistence type="predicted"/>
<dbReference type="EMBL" id="KB726312">
    <property type="protein sequence ID" value="EMT70800.1"/>
    <property type="molecule type" value="Genomic_DNA"/>
</dbReference>
<reference evidence="2" key="2">
    <citation type="journal article" date="2014" name="PLoS ONE">
        <title>Genome and Transcriptome Analysis of the Fungal Pathogen Fusarium oxysporum f. sp. cubense Causing Banana Vascular Wilt Disease.</title>
        <authorList>
            <person name="Guo L."/>
            <person name="Han L."/>
            <person name="Yang L."/>
            <person name="Zeng H."/>
            <person name="Fan D."/>
            <person name="Zhu Y."/>
            <person name="Feng Y."/>
            <person name="Wang G."/>
            <person name="Peng C."/>
            <person name="Jiang X."/>
            <person name="Zhou D."/>
            <person name="Ni P."/>
            <person name="Liang C."/>
            <person name="Liu L."/>
            <person name="Wang J."/>
            <person name="Mao C."/>
            <person name="Fang X."/>
            <person name="Peng M."/>
            <person name="Huang J."/>
        </authorList>
    </citation>
    <scope>NUCLEOTIDE SEQUENCE [LARGE SCALE GENOMIC DNA]</scope>
    <source>
        <strain evidence="2">race 4</strain>
    </source>
</reference>